<keyword evidence="2" id="KW-1185">Reference proteome</keyword>
<name>A0A9P7FL58_9AGAM</name>
<dbReference type="GeneID" id="64692917"/>
<dbReference type="OrthoDB" id="2660673at2759"/>
<dbReference type="EMBL" id="JABBWM010000001">
    <property type="protein sequence ID" value="KAG2120941.1"/>
    <property type="molecule type" value="Genomic_DNA"/>
</dbReference>
<feature type="non-terminal residue" evidence="1">
    <location>
        <position position="1"/>
    </location>
</feature>
<evidence type="ECO:0000313" key="1">
    <source>
        <dbReference type="EMBL" id="KAG2120941.1"/>
    </source>
</evidence>
<dbReference type="RefSeq" id="XP_041300317.1">
    <property type="nucleotide sequence ID" value="XM_041430658.1"/>
</dbReference>
<dbReference type="AlphaFoldDB" id="A0A9P7FL58"/>
<gene>
    <name evidence="1" type="ORF">F5147DRAFT_563247</name>
</gene>
<proteinExistence type="predicted"/>
<evidence type="ECO:0000313" key="2">
    <source>
        <dbReference type="Proteomes" id="UP000823399"/>
    </source>
</evidence>
<dbReference type="Proteomes" id="UP000823399">
    <property type="component" value="Unassembled WGS sequence"/>
</dbReference>
<comment type="caution">
    <text evidence="1">The sequence shown here is derived from an EMBL/GenBank/DDBJ whole genome shotgun (WGS) entry which is preliminary data.</text>
</comment>
<accession>A0A9P7FL58</accession>
<protein>
    <submittedName>
        <fullName evidence="1">Uncharacterized protein</fullName>
    </submittedName>
</protein>
<reference evidence="1" key="1">
    <citation type="journal article" date="2020" name="New Phytol.">
        <title>Comparative genomics reveals dynamic genome evolution in host specialist ectomycorrhizal fungi.</title>
        <authorList>
            <person name="Lofgren L.A."/>
            <person name="Nguyen N.H."/>
            <person name="Vilgalys R."/>
            <person name="Ruytinx J."/>
            <person name="Liao H.L."/>
            <person name="Branco S."/>
            <person name="Kuo A."/>
            <person name="LaButti K."/>
            <person name="Lipzen A."/>
            <person name="Andreopoulos W."/>
            <person name="Pangilinan J."/>
            <person name="Riley R."/>
            <person name="Hundley H."/>
            <person name="Na H."/>
            <person name="Barry K."/>
            <person name="Grigoriev I.V."/>
            <person name="Stajich J.E."/>
            <person name="Kennedy P.G."/>
        </authorList>
    </citation>
    <scope>NUCLEOTIDE SEQUENCE</scope>
    <source>
        <strain evidence="1">FC423</strain>
    </source>
</reference>
<organism evidence="1 2">
    <name type="scientific">Suillus discolor</name>
    <dbReference type="NCBI Taxonomy" id="1912936"/>
    <lineage>
        <taxon>Eukaryota</taxon>
        <taxon>Fungi</taxon>
        <taxon>Dikarya</taxon>
        <taxon>Basidiomycota</taxon>
        <taxon>Agaricomycotina</taxon>
        <taxon>Agaricomycetes</taxon>
        <taxon>Agaricomycetidae</taxon>
        <taxon>Boletales</taxon>
        <taxon>Suillineae</taxon>
        <taxon>Suillaceae</taxon>
        <taxon>Suillus</taxon>
    </lineage>
</organism>
<sequence length="95" mass="10782">GESRQKNETIAEHKSIFIHASTIVNQTQIKQRETSMGIKDTFLDSFLNRLAESYCKIQGGNKAKQEALNRVKETLPENVTSPMWRIKGISTIFTV</sequence>